<proteinExistence type="predicted"/>
<dbReference type="SUPFAM" id="SSF52540">
    <property type="entry name" value="P-loop containing nucleoside triphosphate hydrolases"/>
    <property type="match status" value="1"/>
</dbReference>
<dbReference type="PANTHER" id="PTHR47186">
    <property type="entry name" value="LEUCINE-RICH REPEAT-CONTAINING PROTEIN 57"/>
    <property type="match status" value="1"/>
</dbReference>
<evidence type="ECO:0000259" key="2">
    <source>
        <dbReference type="Pfam" id="PF25019"/>
    </source>
</evidence>
<dbReference type="Proteomes" id="UP000631114">
    <property type="component" value="Unassembled WGS sequence"/>
</dbReference>
<sequence length="335" mass="38323">QSREEPLRSTSSFVDGSEIYGRIDDIYSIESMLLSETDHQDSHVPLISIVGTGGFGKTTLVQLIVEDKEVKKNFETRMWVCVSQPFNLERVAKSIIEEATGYEVDTSARLKLFICQMTCLRVLDLSKTYLEELLDKTLKLNWCGSLKKLPKGIGKLRNLRHLELERTYKLSYFPRGLERLSCLRTLSKVVLDCDGGKGCQIGELKLLDHIQGELRIEGLGQVADSIEAVLKKKEKLRSLDLVFSEESDEERHDDEEERKRKENVLDGLQPHTNLAELRIEDYEGNRFPSWMMSSINSALPNLVKLKLRNCNQCSELPALGRLQNLEHLELWGWAQ</sequence>
<keyword evidence="4" id="KW-1185">Reference proteome</keyword>
<gene>
    <name evidence="3" type="ORF">IFM89_028554</name>
</gene>
<feature type="domain" description="NB-ARC" evidence="1">
    <location>
        <begin position="33"/>
        <end position="105"/>
    </location>
</feature>
<dbReference type="InterPro" id="IPR002182">
    <property type="entry name" value="NB-ARC"/>
</dbReference>
<evidence type="ECO:0000259" key="1">
    <source>
        <dbReference type="Pfam" id="PF00931"/>
    </source>
</evidence>
<dbReference type="PANTHER" id="PTHR47186:SF3">
    <property type="entry name" value="OS09G0267800 PROTEIN"/>
    <property type="match status" value="1"/>
</dbReference>
<dbReference type="Gene3D" id="3.40.50.300">
    <property type="entry name" value="P-loop containing nucleotide triphosphate hydrolases"/>
    <property type="match status" value="1"/>
</dbReference>
<dbReference type="Gene3D" id="3.80.10.10">
    <property type="entry name" value="Ribonuclease Inhibitor"/>
    <property type="match status" value="1"/>
</dbReference>
<dbReference type="Pfam" id="PF00931">
    <property type="entry name" value="NB-ARC"/>
    <property type="match status" value="1"/>
</dbReference>
<evidence type="ECO:0000313" key="3">
    <source>
        <dbReference type="EMBL" id="KAF9616088.1"/>
    </source>
</evidence>
<dbReference type="InterPro" id="IPR032675">
    <property type="entry name" value="LRR_dom_sf"/>
</dbReference>
<dbReference type="AlphaFoldDB" id="A0A835M1E6"/>
<dbReference type="GO" id="GO:0043531">
    <property type="term" value="F:ADP binding"/>
    <property type="evidence" value="ECO:0007669"/>
    <property type="project" value="InterPro"/>
</dbReference>
<organism evidence="3 4">
    <name type="scientific">Coptis chinensis</name>
    <dbReference type="NCBI Taxonomy" id="261450"/>
    <lineage>
        <taxon>Eukaryota</taxon>
        <taxon>Viridiplantae</taxon>
        <taxon>Streptophyta</taxon>
        <taxon>Embryophyta</taxon>
        <taxon>Tracheophyta</taxon>
        <taxon>Spermatophyta</taxon>
        <taxon>Magnoliopsida</taxon>
        <taxon>Ranunculales</taxon>
        <taxon>Ranunculaceae</taxon>
        <taxon>Coptidoideae</taxon>
        <taxon>Coptis</taxon>
    </lineage>
</organism>
<evidence type="ECO:0008006" key="5">
    <source>
        <dbReference type="Google" id="ProtNLM"/>
    </source>
</evidence>
<reference evidence="3 4" key="1">
    <citation type="submission" date="2020-10" db="EMBL/GenBank/DDBJ databases">
        <title>The Coptis chinensis genome and diversification of protoberbering-type alkaloids.</title>
        <authorList>
            <person name="Wang B."/>
            <person name="Shu S."/>
            <person name="Song C."/>
            <person name="Liu Y."/>
        </authorList>
    </citation>
    <scope>NUCLEOTIDE SEQUENCE [LARGE SCALE GENOMIC DNA]</scope>
    <source>
        <strain evidence="3">HL-2020</strain>
        <tissue evidence="3">Leaf</tissue>
    </source>
</reference>
<accession>A0A835M1E6</accession>
<feature type="non-terminal residue" evidence="3">
    <location>
        <position position="1"/>
    </location>
</feature>
<dbReference type="OrthoDB" id="5279713at2759"/>
<dbReference type="PRINTS" id="PR00364">
    <property type="entry name" value="DISEASERSIST"/>
</dbReference>
<feature type="domain" description="R13L1/DRL21-like LRR repeat region" evidence="2">
    <location>
        <begin position="201"/>
        <end position="331"/>
    </location>
</feature>
<name>A0A835M1E6_9MAGN</name>
<dbReference type="InterPro" id="IPR056789">
    <property type="entry name" value="LRR_R13L1-DRL21"/>
</dbReference>
<dbReference type="InterPro" id="IPR027417">
    <property type="entry name" value="P-loop_NTPase"/>
</dbReference>
<evidence type="ECO:0000313" key="4">
    <source>
        <dbReference type="Proteomes" id="UP000631114"/>
    </source>
</evidence>
<dbReference type="Pfam" id="PF25019">
    <property type="entry name" value="LRR_R13L1-DRL21"/>
    <property type="match status" value="1"/>
</dbReference>
<dbReference type="SUPFAM" id="SSF52047">
    <property type="entry name" value="RNI-like"/>
    <property type="match status" value="1"/>
</dbReference>
<comment type="caution">
    <text evidence="3">The sequence shown here is derived from an EMBL/GenBank/DDBJ whole genome shotgun (WGS) entry which is preliminary data.</text>
</comment>
<protein>
    <recommendedName>
        <fullName evidence="5">NB-ARC domain-containing protein</fullName>
    </recommendedName>
</protein>
<dbReference type="EMBL" id="JADFTS010000003">
    <property type="protein sequence ID" value="KAF9616088.1"/>
    <property type="molecule type" value="Genomic_DNA"/>
</dbReference>